<dbReference type="Proteomes" id="UP000241912">
    <property type="component" value="Unassembled WGS sequence"/>
</dbReference>
<accession>A0A2P7NUP6</accession>
<keyword evidence="2" id="KW-1185">Reference proteome</keyword>
<organism evidence="1 2">
    <name type="scientific">Nitrosomonas supralitoralis</name>
    <dbReference type="NCBI Taxonomy" id="2116706"/>
    <lineage>
        <taxon>Bacteria</taxon>
        <taxon>Pseudomonadati</taxon>
        <taxon>Pseudomonadota</taxon>
        <taxon>Betaproteobacteria</taxon>
        <taxon>Nitrosomonadales</taxon>
        <taxon>Nitrosomonadaceae</taxon>
        <taxon>Nitrosomonas</taxon>
    </lineage>
</organism>
<evidence type="ECO:0000313" key="2">
    <source>
        <dbReference type="Proteomes" id="UP000241912"/>
    </source>
</evidence>
<comment type="caution">
    <text evidence="1">The sequence shown here is derived from an EMBL/GenBank/DDBJ whole genome shotgun (WGS) entry which is preliminary data.</text>
</comment>
<proteinExistence type="predicted"/>
<gene>
    <name evidence="1" type="ORF">C7H79_09640</name>
</gene>
<sequence length="93" mass="10884">MFKRNRTLLEKLKNQHPFSLENIPQLIQIEGEDLNIENTTLDQLAFAILALENEVRPMNRRLYALRELYDLARKRSALGAQRMEEIFAKAEGL</sequence>
<dbReference type="AlphaFoldDB" id="A0A2P7NUP6"/>
<dbReference type="OrthoDB" id="6197217at2"/>
<name>A0A2P7NUP6_9PROT</name>
<evidence type="ECO:0000313" key="1">
    <source>
        <dbReference type="EMBL" id="PSJ17155.1"/>
    </source>
</evidence>
<dbReference type="EMBL" id="PXXU01000026">
    <property type="protein sequence ID" value="PSJ17155.1"/>
    <property type="molecule type" value="Genomic_DNA"/>
</dbReference>
<dbReference type="RefSeq" id="WP_106707071.1">
    <property type="nucleotide sequence ID" value="NZ_PXXU01000026.1"/>
</dbReference>
<reference evidence="1 2" key="1">
    <citation type="submission" date="2018-03" db="EMBL/GenBank/DDBJ databases">
        <title>Draft genome of Nitrosomonas supralitoralis APG5.</title>
        <authorList>
            <person name="Urakawa H."/>
            <person name="Lopez J.V."/>
        </authorList>
    </citation>
    <scope>NUCLEOTIDE SEQUENCE [LARGE SCALE GENOMIC DNA]</scope>
    <source>
        <strain evidence="1 2">APG5</strain>
    </source>
</reference>
<protein>
    <submittedName>
        <fullName evidence="1">Uncharacterized protein</fullName>
    </submittedName>
</protein>